<dbReference type="RefSeq" id="XP_024700693.1">
    <property type="nucleotide sequence ID" value="XM_024849778.1"/>
</dbReference>
<feature type="compositionally biased region" description="Basic residues" evidence="1">
    <location>
        <begin position="352"/>
        <end position="365"/>
    </location>
</feature>
<evidence type="ECO:0000313" key="4">
    <source>
        <dbReference type="Proteomes" id="UP000234275"/>
    </source>
</evidence>
<keyword evidence="4" id="KW-1185">Reference proteome</keyword>
<accession>A0A2I2FXM8</accession>
<feature type="region of interest" description="Disordered" evidence="1">
    <location>
        <begin position="203"/>
        <end position="406"/>
    </location>
</feature>
<dbReference type="STRING" id="1392250.A0A2I2FXM8"/>
<proteinExistence type="predicted"/>
<gene>
    <name evidence="3" type="ORF">P170DRAFT_439160</name>
</gene>
<dbReference type="Proteomes" id="UP000234275">
    <property type="component" value="Unassembled WGS sequence"/>
</dbReference>
<feature type="domain" description="YAG7-like dimerisation" evidence="2">
    <location>
        <begin position="121"/>
        <end position="205"/>
    </location>
</feature>
<dbReference type="InterPro" id="IPR058602">
    <property type="entry name" value="YAG7_dimerisation_dom"/>
</dbReference>
<feature type="compositionally biased region" description="Basic and acidic residues" evidence="1">
    <location>
        <begin position="366"/>
        <end position="381"/>
    </location>
</feature>
<protein>
    <recommendedName>
        <fullName evidence="2">YAG7-like dimerisation domain-containing protein</fullName>
    </recommendedName>
</protein>
<comment type="caution">
    <text evidence="3">The sequence shown here is derived from an EMBL/GenBank/DDBJ whole genome shotgun (WGS) entry which is preliminary data.</text>
</comment>
<dbReference type="Pfam" id="PF26434">
    <property type="entry name" value="YAG7_C"/>
    <property type="match status" value="1"/>
</dbReference>
<feature type="compositionally biased region" description="Low complexity" evidence="1">
    <location>
        <begin position="236"/>
        <end position="250"/>
    </location>
</feature>
<feature type="compositionally biased region" description="Low complexity" evidence="1">
    <location>
        <begin position="204"/>
        <end position="228"/>
    </location>
</feature>
<evidence type="ECO:0000259" key="2">
    <source>
        <dbReference type="Pfam" id="PF26434"/>
    </source>
</evidence>
<organism evidence="3 4">
    <name type="scientific">Aspergillus steynii IBT 23096</name>
    <dbReference type="NCBI Taxonomy" id="1392250"/>
    <lineage>
        <taxon>Eukaryota</taxon>
        <taxon>Fungi</taxon>
        <taxon>Dikarya</taxon>
        <taxon>Ascomycota</taxon>
        <taxon>Pezizomycotina</taxon>
        <taxon>Eurotiomycetes</taxon>
        <taxon>Eurotiomycetidae</taxon>
        <taxon>Eurotiales</taxon>
        <taxon>Aspergillaceae</taxon>
        <taxon>Aspergillus</taxon>
        <taxon>Aspergillus subgen. Circumdati</taxon>
    </lineage>
</organism>
<evidence type="ECO:0000256" key="1">
    <source>
        <dbReference type="SAM" id="MobiDB-lite"/>
    </source>
</evidence>
<dbReference type="OrthoDB" id="5399559at2759"/>
<evidence type="ECO:0000313" key="3">
    <source>
        <dbReference type="EMBL" id="PLB45391.1"/>
    </source>
</evidence>
<feature type="compositionally biased region" description="Polar residues" evidence="1">
    <location>
        <begin position="279"/>
        <end position="290"/>
    </location>
</feature>
<feature type="compositionally biased region" description="Polar residues" evidence="1">
    <location>
        <begin position="251"/>
        <end position="270"/>
    </location>
</feature>
<name>A0A2I2FXM8_9EURO</name>
<sequence>MGLERDWTDGIDWNRSLRNANKKLNATAKVDAIITENPGKSLDELVATKKINADQKAQAEKKPALQASVAQIEEQIGHLKEFAAHYEQRLASQKAELAKLHQDELKAVQEKAVAEAKDASKKDLRVQLLSLSKFLYTAATMRRSGDETSNVTRAFEGVLYQIYAGSHDAVTSMLKVVDGVDEPVVSVEGETLEVTYGKVKQSAEEQAPATEEVAPAAAPASDPTLANAGYTELQDPSYNASAPAANEPSADPQTSEQTAPPAQTQVSSAANPVAEATWDPNTAGSPSATTDGWVEVPRDPAETDTGLQATPAAVEVDAQNAAAAEAVSANAEETSAPKAQKGEAPEGAAQHQRQHSFRGRGRGGRGRGDGSRGRGRGEFRGRGRGRGGRGRGGPNGAPVATTAAAQ</sequence>
<reference evidence="3 4" key="1">
    <citation type="submission" date="2016-12" db="EMBL/GenBank/DDBJ databases">
        <title>The genomes of Aspergillus section Nigri reveals drivers in fungal speciation.</title>
        <authorList>
            <consortium name="DOE Joint Genome Institute"/>
            <person name="Vesth T.C."/>
            <person name="Nybo J."/>
            <person name="Theobald S."/>
            <person name="Brandl J."/>
            <person name="Frisvad J.C."/>
            <person name="Nielsen K.F."/>
            <person name="Lyhne E.K."/>
            <person name="Kogle M.E."/>
            <person name="Kuo A."/>
            <person name="Riley R."/>
            <person name="Clum A."/>
            <person name="Nolan M."/>
            <person name="Lipzen A."/>
            <person name="Salamov A."/>
            <person name="Henrissat B."/>
            <person name="Wiebenga A."/>
            <person name="De Vries R.P."/>
            <person name="Grigoriev I.V."/>
            <person name="Mortensen U.H."/>
            <person name="Andersen M.R."/>
            <person name="Baker S.E."/>
        </authorList>
    </citation>
    <scope>NUCLEOTIDE SEQUENCE [LARGE SCALE GENOMIC DNA]</scope>
    <source>
        <strain evidence="3 4">IBT 23096</strain>
    </source>
</reference>
<dbReference type="VEuPathDB" id="FungiDB:P170DRAFT_439160"/>
<dbReference type="GeneID" id="36557477"/>
<dbReference type="AlphaFoldDB" id="A0A2I2FXM8"/>
<feature type="compositionally biased region" description="Low complexity" evidence="1">
    <location>
        <begin position="312"/>
        <end position="336"/>
    </location>
</feature>
<dbReference type="EMBL" id="MSFO01000007">
    <property type="protein sequence ID" value="PLB45391.1"/>
    <property type="molecule type" value="Genomic_DNA"/>
</dbReference>